<protein>
    <submittedName>
        <fullName evidence="1">Uncharacterized protein</fullName>
    </submittedName>
</protein>
<evidence type="ECO:0000313" key="2">
    <source>
        <dbReference type="Proteomes" id="UP001500503"/>
    </source>
</evidence>
<dbReference type="Proteomes" id="UP001500503">
    <property type="component" value="Unassembled WGS sequence"/>
</dbReference>
<accession>A0ABP8Q433</accession>
<gene>
    <name evidence="1" type="ORF">GCM10023191_040350</name>
</gene>
<reference evidence="2" key="1">
    <citation type="journal article" date="2019" name="Int. J. Syst. Evol. Microbiol.">
        <title>The Global Catalogue of Microorganisms (GCM) 10K type strain sequencing project: providing services to taxonomists for standard genome sequencing and annotation.</title>
        <authorList>
            <consortium name="The Broad Institute Genomics Platform"/>
            <consortium name="The Broad Institute Genome Sequencing Center for Infectious Disease"/>
            <person name="Wu L."/>
            <person name="Ma J."/>
        </authorList>
    </citation>
    <scope>NUCLEOTIDE SEQUENCE [LARGE SCALE GENOMIC DNA]</scope>
    <source>
        <strain evidence="2">JCM 17933</strain>
    </source>
</reference>
<comment type="caution">
    <text evidence="1">The sequence shown here is derived from an EMBL/GenBank/DDBJ whole genome shotgun (WGS) entry which is preliminary data.</text>
</comment>
<evidence type="ECO:0000313" key="1">
    <source>
        <dbReference type="EMBL" id="GAA4497221.1"/>
    </source>
</evidence>
<proteinExistence type="predicted"/>
<name>A0ABP8Q433_9ACTN</name>
<sequence>MKVGSAPAVGQTVQVPTFTGAGSRVVPATSWPRACDMIRESDITTVLPTTTKVSTSQSDLKLGSLSFSGGGGIDYSTAYGASCVRDAHLDGTDDVISTDLSLKMLGTPDYVKEEYDHDTTTGNDIRLPIQPPAGVTCKASETEYLCHRGHVELSLSWNFPNDVKWQGQRHDGDGDRIYREKVAPKLLSVVFARIKDG</sequence>
<organism evidence="1 2">
    <name type="scientific">Actinoallomurus oryzae</name>
    <dbReference type="NCBI Taxonomy" id="502180"/>
    <lineage>
        <taxon>Bacteria</taxon>
        <taxon>Bacillati</taxon>
        <taxon>Actinomycetota</taxon>
        <taxon>Actinomycetes</taxon>
        <taxon>Streptosporangiales</taxon>
        <taxon>Thermomonosporaceae</taxon>
        <taxon>Actinoallomurus</taxon>
    </lineage>
</organism>
<keyword evidence="2" id="KW-1185">Reference proteome</keyword>
<dbReference type="EMBL" id="BAABHF010000022">
    <property type="protein sequence ID" value="GAA4497221.1"/>
    <property type="molecule type" value="Genomic_DNA"/>
</dbReference>